<dbReference type="KEGG" id="part:PARC_p0065"/>
<feature type="transmembrane region" description="Helical" evidence="1">
    <location>
        <begin position="121"/>
        <end position="143"/>
    </location>
</feature>
<geneLocation type="plasmid" evidence="2">
    <name>unnamed</name>
</geneLocation>
<gene>
    <name evidence="2" type="ORF">PARC_p0065</name>
</gene>
<evidence type="ECO:0000313" key="3">
    <source>
        <dbReference type="Proteomes" id="UP000016505"/>
    </source>
</evidence>
<keyword evidence="1" id="KW-0812">Transmembrane</keyword>
<protein>
    <submittedName>
        <fullName evidence="2">Uncharacterized protein</fullName>
    </submittedName>
</protein>
<proteinExistence type="predicted"/>
<dbReference type="EMBL" id="CP011027">
    <property type="protein sequence ID" value="ATC89033.1"/>
    <property type="molecule type" value="Genomic_DNA"/>
</dbReference>
<evidence type="ECO:0000256" key="1">
    <source>
        <dbReference type="SAM" id="Phobius"/>
    </source>
</evidence>
<keyword evidence="2" id="KW-0614">Plasmid</keyword>
<keyword evidence="1" id="KW-1133">Transmembrane helix</keyword>
<dbReference type="RefSeq" id="WP_021031995.1">
    <property type="nucleotide sequence ID" value="NZ_CP011027.1"/>
</dbReference>
<reference evidence="2 3" key="1">
    <citation type="journal article" date="2012" name="J. Bacteriol.">
        <title>Genome sequences of type strains of seven species of the marine bacterium Pseudoalteromonas.</title>
        <authorList>
            <person name="Xie B.B."/>
            <person name="Shu Y.L."/>
            <person name="Qin Q.L."/>
            <person name="Rong J.C."/>
            <person name="Zhang X.Y."/>
            <person name="Chen X.L."/>
            <person name="Shi M."/>
            <person name="He H.L."/>
            <person name="Zhou B.C."/>
            <person name="Zhang Y.Z."/>
        </authorList>
    </citation>
    <scope>NUCLEOTIDE SEQUENCE [LARGE SCALE GENOMIC DNA]</scope>
    <source>
        <strain evidence="2 3">A 37-1-2</strain>
        <plasmid evidence="2 3">unnamed</plasmid>
    </source>
</reference>
<dbReference type="Proteomes" id="UP000016505">
    <property type="component" value="Plasmid unnamed"/>
</dbReference>
<organism evidence="2 3">
    <name type="scientific">Pseudoalteromonas arctica A 37-1-2</name>
    <dbReference type="NCBI Taxonomy" id="1117313"/>
    <lineage>
        <taxon>Bacteria</taxon>
        <taxon>Pseudomonadati</taxon>
        <taxon>Pseudomonadota</taxon>
        <taxon>Gammaproteobacteria</taxon>
        <taxon>Alteromonadales</taxon>
        <taxon>Pseudoalteromonadaceae</taxon>
        <taxon>Pseudoalteromonas</taxon>
    </lineage>
</organism>
<name>A0A290SAF4_9GAMM</name>
<evidence type="ECO:0000313" key="2">
    <source>
        <dbReference type="EMBL" id="ATC89033.1"/>
    </source>
</evidence>
<accession>A0A290SAF4</accession>
<dbReference type="AlphaFoldDB" id="A0A290SAF4"/>
<keyword evidence="1" id="KW-0472">Membrane</keyword>
<sequence>MVSRFLNNLSTIETLLLSFELDDLKNANEAKANLFALIKVTSKFDEYLEQINEVTFKPTNAMYNKGHHTYKDHFNAAKNKLLSVISSIKREVNYGALELVPLAKPETISLPWFWDNISIGALWKIGGVLFITHTFIFGLGTLLN</sequence>